<evidence type="ECO:0000256" key="2">
    <source>
        <dbReference type="ARBA" id="ARBA00022448"/>
    </source>
</evidence>
<protein>
    <submittedName>
        <fullName evidence="12">ABC transporter, ATPase/permease components</fullName>
    </submittedName>
    <submittedName>
        <fullName evidence="13">Putative ABC transporter ATP-binding protein</fullName>
    </submittedName>
</protein>
<dbReference type="InterPro" id="IPR036640">
    <property type="entry name" value="ABC1_TM_sf"/>
</dbReference>
<evidence type="ECO:0000256" key="4">
    <source>
        <dbReference type="ARBA" id="ARBA00022692"/>
    </source>
</evidence>
<dbReference type="InterPro" id="IPR039421">
    <property type="entry name" value="Type_1_exporter"/>
</dbReference>
<evidence type="ECO:0000259" key="11">
    <source>
        <dbReference type="PROSITE" id="PS50929"/>
    </source>
</evidence>
<dbReference type="SUPFAM" id="SSF52540">
    <property type="entry name" value="P-loop containing nucleoside triphosphate hydrolases"/>
    <property type="match status" value="1"/>
</dbReference>
<dbReference type="InterPro" id="IPR027417">
    <property type="entry name" value="P-loop_NTPase"/>
</dbReference>
<feature type="domain" description="ABC transporter" evidence="10">
    <location>
        <begin position="332"/>
        <end position="567"/>
    </location>
</feature>
<dbReference type="InterPro" id="IPR011527">
    <property type="entry name" value="ABC1_TM_dom"/>
</dbReference>
<keyword evidence="7 9" id="KW-1133">Transmembrane helix</keyword>
<dbReference type="Proteomes" id="UP000789738">
    <property type="component" value="Unassembled WGS sequence"/>
</dbReference>
<feature type="transmembrane region" description="Helical" evidence="9">
    <location>
        <begin position="159"/>
        <end position="176"/>
    </location>
</feature>
<evidence type="ECO:0000313" key="14">
    <source>
        <dbReference type="Proteomes" id="UP000431451"/>
    </source>
</evidence>
<keyword evidence="6 13" id="KW-0067">ATP-binding</keyword>
<dbReference type="GO" id="GO:0016887">
    <property type="term" value="F:ATP hydrolysis activity"/>
    <property type="evidence" value="ECO:0007669"/>
    <property type="project" value="InterPro"/>
</dbReference>
<dbReference type="Pfam" id="PF00664">
    <property type="entry name" value="ABC_membrane"/>
    <property type="match status" value="1"/>
</dbReference>
<dbReference type="Gene3D" id="1.20.1560.10">
    <property type="entry name" value="ABC transporter type 1, transmembrane domain"/>
    <property type="match status" value="1"/>
</dbReference>
<reference evidence="12" key="2">
    <citation type="submission" date="2021-10" db="EMBL/GenBank/DDBJ databases">
        <authorList>
            <person name="Mesa V."/>
        </authorList>
    </citation>
    <scope>NUCLEOTIDE SEQUENCE</scope>
    <source>
        <strain evidence="12">CC3_PB</strain>
    </source>
</reference>
<evidence type="ECO:0000256" key="6">
    <source>
        <dbReference type="ARBA" id="ARBA00022840"/>
    </source>
</evidence>
<evidence type="ECO:0000256" key="3">
    <source>
        <dbReference type="ARBA" id="ARBA00022475"/>
    </source>
</evidence>
<feature type="transmembrane region" description="Helical" evidence="9">
    <location>
        <begin position="268"/>
        <end position="298"/>
    </location>
</feature>
<dbReference type="RefSeq" id="WP_200847573.1">
    <property type="nucleotide sequence ID" value="NZ_CAKJVE010000004.1"/>
</dbReference>
<keyword evidence="8 9" id="KW-0472">Membrane</keyword>
<dbReference type="InterPro" id="IPR017871">
    <property type="entry name" value="ABC_transporter-like_CS"/>
</dbReference>
<feature type="domain" description="ABC transmembrane type-1" evidence="11">
    <location>
        <begin position="18"/>
        <end position="300"/>
    </location>
</feature>
<dbReference type="GO" id="GO:0015421">
    <property type="term" value="F:ABC-type oligopeptide transporter activity"/>
    <property type="evidence" value="ECO:0007669"/>
    <property type="project" value="TreeGrafter"/>
</dbReference>
<dbReference type="SUPFAM" id="SSF90123">
    <property type="entry name" value="ABC transporter transmembrane region"/>
    <property type="match status" value="1"/>
</dbReference>
<evidence type="ECO:0000313" key="12">
    <source>
        <dbReference type="EMBL" id="CAG9706825.1"/>
    </source>
</evidence>
<dbReference type="PROSITE" id="PS50893">
    <property type="entry name" value="ABC_TRANSPORTER_2"/>
    <property type="match status" value="1"/>
</dbReference>
<dbReference type="PROSITE" id="PS00211">
    <property type="entry name" value="ABC_TRANSPORTER_1"/>
    <property type="match status" value="1"/>
</dbReference>
<dbReference type="SMART" id="SM00382">
    <property type="entry name" value="AAA"/>
    <property type="match status" value="1"/>
</dbReference>
<evidence type="ECO:0000256" key="7">
    <source>
        <dbReference type="ARBA" id="ARBA00022989"/>
    </source>
</evidence>
<evidence type="ECO:0000256" key="5">
    <source>
        <dbReference type="ARBA" id="ARBA00022741"/>
    </source>
</evidence>
<dbReference type="EMBL" id="UWJD01000002">
    <property type="protein sequence ID" value="VCT84998.1"/>
    <property type="molecule type" value="Genomic_DNA"/>
</dbReference>
<keyword evidence="4 9" id="KW-0812">Transmembrane</keyword>
<keyword evidence="3" id="KW-1003">Cell membrane</keyword>
<comment type="subcellular location">
    <subcellularLocation>
        <location evidence="1">Cell membrane</location>
        <topology evidence="1">Multi-pass membrane protein</topology>
    </subcellularLocation>
</comment>
<proteinExistence type="predicted"/>
<accession>A0A653AT88</accession>
<evidence type="ECO:0000256" key="9">
    <source>
        <dbReference type="SAM" id="Phobius"/>
    </source>
</evidence>
<feature type="transmembrane region" description="Helical" evidence="9">
    <location>
        <begin position="241"/>
        <end position="262"/>
    </location>
</feature>
<dbReference type="InterPro" id="IPR003439">
    <property type="entry name" value="ABC_transporter-like_ATP-bd"/>
</dbReference>
<dbReference type="CDD" id="cd18548">
    <property type="entry name" value="ABC_6TM_Tm287_like"/>
    <property type="match status" value="1"/>
</dbReference>
<dbReference type="PANTHER" id="PTHR43394:SF1">
    <property type="entry name" value="ATP-BINDING CASSETTE SUB-FAMILY B MEMBER 10, MITOCHONDRIAL"/>
    <property type="match status" value="1"/>
</dbReference>
<evidence type="ECO:0000313" key="13">
    <source>
        <dbReference type="EMBL" id="VCT84998.1"/>
    </source>
</evidence>
<dbReference type="AlphaFoldDB" id="A0A653AT88"/>
<dbReference type="GO" id="GO:0005886">
    <property type="term" value="C:plasma membrane"/>
    <property type="evidence" value="ECO:0007669"/>
    <property type="project" value="UniProtKB-SubCell"/>
</dbReference>
<dbReference type="InterPro" id="IPR003593">
    <property type="entry name" value="AAA+_ATPase"/>
</dbReference>
<keyword evidence="5" id="KW-0547">Nucleotide-binding</keyword>
<dbReference type="PROSITE" id="PS50929">
    <property type="entry name" value="ABC_TM1F"/>
    <property type="match status" value="1"/>
</dbReference>
<dbReference type="FunFam" id="3.40.50.300:FF:000221">
    <property type="entry name" value="Multidrug ABC transporter ATP-binding protein"/>
    <property type="match status" value="1"/>
</dbReference>
<dbReference type="GO" id="GO:0005524">
    <property type="term" value="F:ATP binding"/>
    <property type="evidence" value="ECO:0007669"/>
    <property type="project" value="UniProtKB-KW"/>
</dbReference>
<evidence type="ECO:0000256" key="8">
    <source>
        <dbReference type="ARBA" id="ARBA00023136"/>
    </source>
</evidence>
<keyword evidence="2" id="KW-0813">Transport</keyword>
<sequence>MIKLLLRFLKGSAIICAIIAPIMMILEVFMDLLQPTLLANIIDIGLVNNDTTYILTVGKKMLIVAILGLIGGSGCSVFTSIASMKLGQNLRTGLFNKIQTLSYADIDHLKPSSLITRLTNDVMQIQNMVTMLLRGMIRSPLLCIGGLIMSYILSPMLSIIFLIAIPIILISVVIVMKKSFPLFLAVQQKIDNINVVMRENILGVQVIKVFNIVNKQFNRFNDANNGLNSESIKAQNINMMLWPIVSLVMNFAVISVLWFGGIMVNRGLIQVGIIMAFINYIIQIMNALIMAVGIVINISRAKASADRINEIFDIVPAINNNDGTIKPEKYDVEFKNVSFKYNEDSDYVLKNISFQVKEGEKIGIIGGTGAGKSTLVSLISRLYDATEGQILIGGVNVKDLNLAELRKNIGFVTQENTLFSGTIERNLKFGSAEADRDLVEESVKEAEAYEFIMKKENAYESSVEQRGQNFSGGQKQRLCIARVLIRNCKIFIMDDSTSALDMATEAKLQNPIKKRMKNKTMFVIAQRISAIADADKIIVLDNGTINAIGKHDDLIKNNEIYRSIAILQFGEDVIKVG</sequence>
<reference evidence="13 14" key="1">
    <citation type="submission" date="2018-06" db="EMBL/GenBank/DDBJ databases">
        <authorList>
            <consortium name="IHU Genomes"/>
        </authorList>
    </citation>
    <scope>NUCLEOTIDE SEQUENCE [LARGE SCALE GENOMIC DNA]</scope>
    <source>
        <strain evidence="13 14">NEC25</strain>
    </source>
</reference>
<evidence type="ECO:0000259" key="10">
    <source>
        <dbReference type="PROSITE" id="PS50893"/>
    </source>
</evidence>
<feature type="transmembrane region" description="Helical" evidence="9">
    <location>
        <begin position="12"/>
        <end position="30"/>
    </location>
</feature>
<dbReference type="EMBL" id="CAKJVE010000004">
    <property type="protein sequence ID" value="CAG9706825.1"/>
    <property type="molecule type" value="Genomic_DNA"/>
</dbReference>
<organism evidence="13 14">
    <name type="scientific">Clostridium neonatale</name>
    <dbReference type="NCBI Taxonomy" id="137838"/>
    <lineage>
        <taxon>Bacteria</taxon>
        <taxon>Bacillati</taxon>
        <taxon>Bacillota</taxon>
        <taxon>Clostridia</taxon>
        <taxon>Eubacteriales</taxon>
        <taxon>Clostridiaceae</taxon>
        <taxon>Clostridium</taxon>
    </lineage>
</organism>
<dbReference type="Gene3D" id="3.40.50.300">
    <property type="entry name" value="P-loop containing nucleotide triphosphate hydrolases"/>
    <property type="match status" value="1"/>
</dbReference>
<dbReference type="Proteomes" id="UP000431451">
    <property type="component" value="Unassembled WGS sequence"/>
</dbReference>
<feature type="transmembrane region" description="Helical" evidence="9">
    <location>
        <begin position="135"/>
        <end position="153"/>
    </location>
</feature>
<evidence type="ECO:0000256" key="1">
    <source>
        <dbReference type="ARBA" id="ARBA00004651"/>
    </source>
</evidence>
<gene>
    <name evidence="12" type="ORF">CNEO_42676</name>
    <name evidence="13" type="ORF">CNEONATNEC25_02599</name>
</gene>
<feature type="transmembrane region" description="Helical" evidence="9">
    <location>
        <begin position="61"/>
        <end position="82"/>
    </location>
</feature>
<dbReference type="PANTHER" id="PTHR43394">
    <property type="entry name" value="ATP-DEPENDENT PERMEASE MDL1, MITOCHONDRIAL"/>
    <property type="match status" value="1"/>
</dbReference>
<dbReference type="Pfam" id="PF00005">
    <property type="entry name" value="ABC_tran"/>
    <property type="match status" value="1"/>
</dbReference>
<name>A0A653AT88_9CLOT</name>